<reference evidence="4 5" key="1">
    <citation type="submission" date="2020-08" db="EMBL/GenBank/DDBJ databases">
        <title>A Genomic Blueprint of the Chicken Gut Microbiome.</title>
        <authorList>
            <person name="Gilroy R."/>
            <person name="Ravi A."/>
            <person name="Getino M."/>
            <person name="Pursley I."/>
            <person name="Horton D.L."/>
            <person name="Alikhan N.-F."/>
            <person name="Baker D."/>
            <person name="Gharbi K."/>
            <person name="Hall N."/>
            <person name="Watson M."/>
            <person name="Adriaenssens E.M."/>
            <person name="Foster-Nyarko E."/>
            <person name="Jarju S."/>
            <person name="Secka A."/>
            <person name="Antonio M."/>
            <person name="Oren A."/>
            <person name="Chaudhuri R."/>
            <person name="La Ragione R.M."/>
            <person name="Hildebrand F."/>
            <person name="Pallen M.J."/>
        </authorList>
    </citation>
    <scope>NUCLEOTIDE SEQUENCE [LARGE SCALE GENOMIC DNA]</scope>
    <source>
        <strain evidence="4 5">Sa2BUA2</strain>
    </source>
</reference>
<comment type="caution">
    <text evidence="4">The sequence shown here is derived from an EMBL/GenBank/DDBJ whole genome shotgun (WGS) entry which is preliminary data.</text>
</comment>
<feature type="compositionally biased region" description="Acidic residues" evidence="1">
    <location>
        <begin position="1232"/>
        <end position="1245"/>
    </location>
</feature>
<name>A0ABR8YLR5_9MICC</name>
<dbReference type="InterPro" id="IPR036415">
    <property type="entry name" value="Lamin_tail_dom_sf"/>
</dbReference>
<organism evidence="4 5">
    <name type="scientific">Arthrobacter pullicola</name>
    <dbReference type="NCBI Taxonomy" id="2762224"/>
    <lineage>
        <taxon>Bacteria</taxon>
        <taxon>Bacillati</taxon>
        <taxon>Actinomycetota</taxon>
        <taxon>Actinomycetes</taxon>
        <taxon>Micrococcales</taxon>
        <taxon>Micrococcaceae</taxon>
        <taxon>Arthrobacter</taxon>
    </lineage>
</organism>
<sequence length="1317" mass="138183">MPAQAALPLRFDVQPGSDVLISEVANGGAGANPQSNRAAARNFIEITNYGSGPMDISGWKIFRCGQTGGGYGPQAVIPDGTVLSPGDQFTAARDTSGYTADAFYGTSLHDFGFGAFLEDAGGQRVDAVGFYHPDVATDCELDGKWLHRSLQHRLDESHQRVSNTGDLEQDWVIATRTVDAPNATASTVKSAGNGLRVTELTNSGSASTSDQYVEVTNLGDAPVDMSGYQLFRCGENGTQYLQVGAVASGSVVQPGASFLFAHAAGAYRDQADATYATGMHWRDFGAMLLTADDEIVDGVGAYDNRNSSCTTGAPVEQKLNAFDNEVYHRVSDTGNNAVDFAVTTARTPGTHDPGAVLETASVSEYTDVAFSELTAAGPQGSNDEFVEIANYGSAPVNLSGFSAHRCYGTGQPGLGAEAQVADLGDVVLHPGQTYLMAPASAPAELRAAAQATYATGLNQADGYGMYLTDPDGARVDAVAVYDLGVNAYTPCRQGEEVRNYTKFEEGGSVTRARHTGDNENDYAMASRTPGVLQDAVYVDPALPLPGELDPVSLPANSVPGTPAVSGGEGNSLAAEISVSDADGGQLEVSTRVAPVLGTDKAVVRAGISSLPVPLSLQIEGEQVLPDARGLETPGTATGFPFQRFEIPVDDAAAEFVWSGTTEPRNEIQLLAWTGTAWEALDAAVPSADGNITLTAPLPAAALAGGTADVLVIDGPRTTGGLLEEGGVTDQAFADPSQYDFAVNHMTDTQFYSEGFRDVFRRMTSWVVANADARKIEYNSLTGDIIENWINGNNSAERANREFQSAQDIMGLLNDANVPNGVLPGNHDNMWGHNNDKYNEYFPVSMYEGKDWYGEAWAAGDNSAHTDYFSAGGVDFLVINLPYRSSDEQMAWAAQQAAAHPDHNVILATHSYIHTSAVRDNIDLRYTATGEELWNTVVAPNDNVFLVLGGHFHGTVTNYADPVTGGQVDATDVANQTYAISNVGATGRTVVEMLADYQGYRSTLLEDPAATRSDLLDRDTGFQRLLQFDLDAGLMAVNAYSPTLDSFEAWKYDEPAFRGDAARYDASDDEFVAAVSLLRSTTLSTGTWALTGAGSVLETVQLESGKQHSVKFEPAAADRLWFVEAADPSGNMVRSVPRVLTGTGDAGQEPDPTPTPEPNPEPTTPAPDPSPTRDPEPTPAPSAPAVPGPTGPGAGVILPGAAAPQPVPSQRSYPVWPAGTLLPNLFAPAGGDSGEETGAEEESAGEPEEKAPAGKPSAAPRDPSTTETGSGSLQAEEERADSSGGLNLGALALGAAAVVLLAGAGLLIARRRGFPSGL</sequence>
<accession>A0ABR8YLR5</accession>
<evidence type="ECO:0000313" key="4">
    <source>
        <dbReference type="EMBL" id="MBD8045179.1"/>
    </source>
</evidence>
<protein>
    <submittedName>
        <fullName evidence="4">Lamin tail domain-containing protein</fullName>
    </submittedName>
</protein>
<feature type="compositionally biased region" description="Polar residues" evidence="1">
    <location>
        <begin position="1262"/>
        <end position="1272"/>
    </location>
</feature>
<dbReference type="PANTHER" id="PTHR43143:SF5">
    <property type="entry name" value="SECRETED PROTEIN"/>
    <property type="match status" value="1"/>
</dbReference>
<evidence type="ECO:0000313" key="5">
    <source>
        <dbReference type="Proteomes" id="UP000652763"/>
    </source>
</evidence>
<evidence type="ECO:0000256" key="2">
    <source>
        <dbReference type="SAM" id="Phobius"/>
    </source>
</evidence>
<dbReference type="EMBL" id="JACSQC010000008">
    <property type="protein sequence ID" value="MBD8045179.1"/>
    <property type="molecule type" value="Genomic_DNA"/>
</dbReference>
<feature type="region of interest" description="Disordered" evidence="1">
    <location>
        <begin position="1132"/>
        <end position="1284"/>
    </location>
</feature>
<keyword evidence="2" id="KW-1133">Transmembrane helix</keyword>
<evidence type="ECO:0000259" key="3">
    <source>
        <dbReference type="PROSITE" id="PS51841"/>
    </source>
</evidence>
<feature type="compositionally biased region" description="Pro residues" evidence="1">
    <location>
        <begin position="1176"/>
        <end position="1189"/>
    </location>
</feature>
<gene>
    <name evidence="4" type="ORF">H9638_15315</name>
</gene>
<dbReference type="Gene3D" id="2.60.40.1260">
    <property type="entry name" value="Lamin Tail domain"/>
    <property type="match status" value="1"/>
</dbReference>
<feature type="domain" description="LTD" evidence="3">
    <location>
        <begin position="9"/>
        <end position="132"/>
    </location>
</feature>
<dbReference type="InterPro" id="IPR001322">
    <property type="entry name" value="Lamin_tail_dom"/>
</dbReference>
<dbReference type="SUPFAM" id="SSF74853">
    <property type="entry name" value="Lamin A/C globular tail domain"/>
    <property type="match status" value="2"/>
</dbReference>
<dbReference type="Proteomes" id="UP000652763">
    <property type="component" value="Unassembled WGS sequence"/>
</dbReference>
<dbReference type="InterPro" id="IPR051918">
    <property type="entry name" value="STPP_CPPED1"/>
</dbReference>
<keyword evidence="2" id="KW-0472">Membrane</keyword>
<dbReference type="InterPro" id="IPR029052">
    <property type="entry name" value="Metallo-depent_PP-like"/>
</dbReference>
<keyword evidence="2" id="KW-0812">Transmembrane</keyword>
<feature type="compositionally biased region" description="Pro residues" evidence="1">
    <location>
        <begin position="1150"/>
        <end position="1169"/>
    </location>
</feature>
<dbReference type="Pfam" id="PF00932">
    <property type="entry name" value="LTD"/>
    <property type="match status" value="3"/>
</dbReference>
<dbReference type="PROSITE" id="PS51841">
    <property type="entry name" value="LTD"/>
    <property type="match status" value="3"/>
</dbReference>
<proteinExistence type="predicted"/>
<dbReference type="PANTHER" id="PTHR43143">
    <property type="entry name" value="METALLOPHOSPHOESTERASE, CALCINEURIN SUPERFAMILY"/>
    <property type="match status" value="1"/>
</dbReference>
<dbReference type="RefSeq" id="WP_191748843.1">
    <property type="nucleotide sequence ID" value="NZ_JACSQC010000008.1"/>
</dbReference>
<feature type="domain" description="LTD" evidence="3">
    <location>
        <begin position="180"/>
        <end position="303"/>
    </location>
</feature>
<dbReference type="Pfam" id="PF00149">
    <property type="entry name" value="Metallophos"/>
    <property type="match status" value="1"/>
</dbReference>
<dbReference type="SUPFAM" id="SSF56300">
    <property type="entry name" value="Metallo-dependent phosphatases"/>
    <property type="match status" value="1"/>
</dbReference>
<feature type="domain" description="LTD" evidence="3">
    <location>
        <begin position="358"/>
        <end position="487"/>
    </location>
</feature>
<dbReference type="Gene3D" id="3.60.21.10">
    <property type="match status" value="1"/>
</dbReference>
<keyword evidence="5" id="KW-1185">Reference proteome</keyword>
<evidence type="ECO:0000256" key="1">
    <source>
        <dbReference type="SAM" id="MobiDB-lite"/>
    </source>
</evidence>
<feature type="transmembrane region" description="Helical" evidence="2">
    <location>
        <begin position="1287"/>
        <end position="1308"/>
    </location>
</feature>
<dbReference type="InterPro" id="IPR004843">
    <property type="entry name" value="Calcineurin-like_PHP"/>
</dbReference>